<keyword evidence="4" id="KW-0508">mRNA splicing</keyword>
<comment type="subcellular location">
    <subcellularLocation>
        <location evidence="1">Nucleus</location>
    </subcellularLocation>
</comment>
<evidence type="ECO:0000256" key="5">
    <source>
        <dbReference type="ARBA" id="ARBA00023242"/>
    </source>
</evidence>
<keyword evidence="8" id="KW-1185">Reference proteome</keyword>
<dbReference type="SMART" id="SM01410">
    <property type="entry name" value="DIM1"/>
    <property type="match status" value="1"/>
</dbReference>
<protein>
    <submittedName>
        <fullName evidence="7">Mitosis protein dim1</fullName>
    </submittedName>
</protein>
<reference evidence="7 8" key="1">
    <citation type="submission" date="2018-06" db="EMBL/GenBank/DDBJ databases">
        <title>Genome analysis of cellulolytic fungus Trichoderma lentiforme CFAM-422.</title>
        <authorList>
            <person name="Steindorff A.S."/>
            <person name="Formighieri E.F."/>
            <person name="Midorikawa G.E.O."/>
            <person name="Tamietti M.S."/>
            <person name="Ramos E.Z."/>
            <person name="Silva A.S."/>
            <person name="Bon E.P.S."/>
            <person name="Mendes T.D."/>
            <person name="Damaso M.C.T."/>
            <person name="Favaro L.C.L."/>
        </authorList>
    </citation>
    <scope>NUCLEOTIDE SEQUENCE [LARGE SCALE GENOMIC DNA]</scope>
    <source>
        <strain evidence="7 8">CFAM-422</strain>
    </source>
</reference>
<dbReference type="GO" id="GO:0005681">
    <property type="term" value="C:spliceosomal complex"/>
    <property type="evidence" value="ECO:0007669"/>
    <property type="project" value="TreeGrafter"/>
</dbReference>
<dbReference type="InterPro" id="IPR036249">
    <property type="entry name" value="Thioredoxin-like_sf"/>
</dbReference>
<dbReference type="GO" id="GO:0046540">
    <property type="term" value="C:U4/U6 x U5 tri-snRNP complex"/>
    <property type="evidence" value="ECO:0007669"/>
    <property type="project" value="InterPro"/>
</dbReference>
<dbReference type="GO" id="GO:0000398">
    <property type="term" value="P:mRNA splicing, via spliceosome"/>
    <property type="evidence" value="ECO:0007669"/>
    <property type="project" value="InterPro"/>
</dbReference>
<proteinExistence type="inferred from homology"/>
<name>A0A9P5CFQ9_9HYPO</name>
<comment type="caution">
    <text evidence="7">The sequence shown here is derived from an EMBL/GenBank/DDBJ whole genome shotgun (WGS) entry which is preliminary data.</text>
</comment>
<organism evidence="7 8">
    <name type="scientific">Trichoderma lentiforme</name>
    <dbReference type="NCBI Taxonomy" id="1567552"/>
    <lineage>
        <taxon>Eukaryota</taxon>
        <taxon>Fungi</taxon>
        <taxon>Dikarya</taxon>
        <taxon>Ascomycota</taxon>
        <taxon>Pezizomycotina</taxon>
        <taxon>Sordariomycetes</taxon>
        <taxon>Hypocreomycetidae</taxon>
        <taxon>Hypocreales</taxon>
        <taxon>Hypocreaceae</taxon>
        <taxon>Trichoderma</taxon>
    </lineage>
</organism>
<evidence type="ECO:0000256" key="1">
    <source>
        <dbReference type="ARBA" id="ARBA00004123"/>
    </source>
</evidence>
<dbReference type="Pfam" id="PF07366">
    <property type="entry name" value="SnoaL"/>
    <property type="match status" value="1"/>
</dbReference>
<keyword evidence="6" id="KW-0732">Signal</keyword>
<dbReference type="AlphaFoldDB" id="A0A9P5CFQ9"/>
<dbReference type="InterPro" id="IPR032710">
    <property type="entry name" value="NTF2-like_dom_sf"/>
</dbReference>
<dbReference type="SUPFAM" id="SSF52833">
    <property type="entry name" value="Thioredoxin-like"/>
    <property type="match status" value="1"/>
</dbReference>
<dbReference type="PANTHER" id="PTHR12052:SF5">
    <property type="entry name" value="THIOREDOXIN-LIKE PROTEIN 4A"/>
    <property type="match status" value="1"/>
</dbReference>
<dbReference type="Gene3D" id="3.40.30.10">
    <property type="entry name" value="Glutaredoxin"/>
    <property type="match status" value="1"/>
</dbReference>
<dbReference type="SUPFAM" id="SSF54427">
    <property type="entry name" value="NTF2-like"/>
    <property type="match status" value="1"/>
</dbReference>
<evidence type="ECO:0000256" key="6">
    <source>
        <dbReference type="SAM" id="SignalP"/>
    </source>
</evidence>
<dbReference type="PANTHER" id="PTHR12052">
    <property type="entry name" value="THIOREDOXIN-LIKE PROTEN 4A, 4B"/>
    <property type="match status" value="1"/>
</dbReference>
<dbReference type="CDD" id="cd02954">
    <property type="entry name" value="DIM1"/>
    <property type="match status" value="1"/>
</dbReference>
<dbReference type="InterPro" id="IPR004123">
    <property type="entry name" value="Dim1"/>
</dbReference>
<keyword evidence="5" id="KW-0539">Nucleus</keyword>
<feature type="signal peptide" evidence="6">
    <location>
        <begin position="1"/>
        <end position="19"/>
    </location>
</feature>
<dbReference type="Pfam" id="PF02966">
    <property type="entry name" value="DIM1"/>
    <property type="match status" value="1"/>
</dbReference>
<dbReference type="EMBL" id="QLNT01000002">
    <property type="protein sequence ID" value="KAF3075915.1"/>
    <property type="molecule type" value="Genomic_DNA"/>
</dbReference>
<evidence type="ECO:0000256" key="3">
    <source>
        <dbReference type="ARBA" id="ARBA00022664"/>
    </source>
</evidence>
<evidence type="ECO:0000313" key="8">
    <source>
        <dbReference type="Proteomes" id="UP000801864"/>
    </source>
</evidence>
<sequence>MRSVLAYVLAMLGTGTTLEKPVGVPGLIFTEEYIDKVANHSASFHPNFSKNTVAGVQANGRLATADVDLFFSGSINLGRAAFEQALAFDPTGGLRAQFLDRLIIVEGNIAALLSATRITSNSSRFETTLAETMIFDKDALLSRIVSIGEGGLQAAQFAGEIAPPPLEPIVRNPIANTSSGFTFKIKEKAAQFNINFNNKNASANGLLATENVTVVSDGRNSTGRASLVNLFTRYNTSVPDLLQHDEFVIGQGNWVATEYIFQGTRNGTFTMVNGTEVAPNGAQYRARGMRFMRFNKDGLIDLFWQAADNDIFVNPLSLLNPLAVLNSVAPECIAQIPALFCCKCATHKTSHTARRYLKPDAAQRPKSQQSKAQAWLNCCRTIISTIEPIISISSQNGIRRSSASEFRLARRPGHLIRFVILFKEDRLVVIRFGRDHDRDCMLQDEVLYKIADRVKNFAVIYLCDIDEVPDFNAMYELYDPCSILFFFRNKHMMCDFGTGNNNKLNWVLEDKQELIDIIETIYRGAKKGRGLVVSPKDYSTRHRY</sequence>
<feature type="chain" id="PRO_5040143953" evidence="6">
    <location>
        <begin position="20"/>
        <end position="544"/>
    </location>
</feature>
<evidence type="ECO:0000256" key="2">
    <source>
        <dbReference type="ARBA" id="ARBA00008241"/>
    </source>
</evidence>
<comment type="similarity">
    <text evidence="2">Belongs to the DIM1 family.</text>
</comment>
<evidence type="ECO:0000313" key="7">
    <source>
        <dbReference type="EMBL" id="KAF3075915.1"/>
    </source>
</evidence>
<dbReference type="InterPro" id="IPR009959">
    <property type="entry name" value="Cyclase_SnoaL-like"/>
</dbReference>
<dbReference type="GO" id="GO:0030638">
    <property type="term" value="P:polyketide metabolic process"/>
    <property type="evidence" value="ECO:0007669"/>
    <property type="project" value="InterPro"/>
</dbReference>
<accession>A0A9P5CFQ9</accession>
<dbReference type="FunFam" id="3.40.30.10:FF:000004">
    <property type="entry name" value="Spliceosomal protein DIB1"/>
    <property type="match status" value="1"/>
</dbReference>
<keyword evidence="3" id="KW-0507">mRNA processing</keyword>
<dbReference type="Proteomes" id="UP000801864">
    <property type="component" value="Unassembled WGS sequence"/>
</dbReference>
<evidence type="ECO:0000256" key="4">
    <source>
        <dbReference type="ARBA" id="ARBA00023187"/>
    </source>
</evidence>
<gene>
    <name evidence="7" type="ORF">CFAM422_001406</name>
</gene>
<dbReference type="Gene3D" id="3.10.450.50">
    <property type="match status" value="1"/>
</dbReference>
<dbReference type="GO" id="GO:0005682">
    <property type="term" value="C:U5 snRNP"/>
    <property type="evidence" value="ECO:0007669"/>
    <property type="project" value="TreeGrafter"/>
</dbReference>